<protein>
    <recommendedName>
        <fullName evidence="5">Opine dehydrogenase</fullName>
    </recommendedName>
</protein>
<dbReference type="Proteomes" id="UP000076021">
    <property type="component" value="Chromosome"/>
</dbReference>
<accession>A0A143HEY4</accession>
<dbReference type="STRING" id="241244.ATY39_13220"/>
<dbReference type="GO" id="GO:0016491">
    <property type="term" value="F:oxidoreductase activity"/>
    <property type="evidence" value="ECO:0007669"/>
    <property type="project" value="InterPro"/>
</dbReference>
<dbReference type="Gene3D" id="1.10.1040.10">
    <property type="entry name" value="N-(1-d-carboxylethyl)-l-norvaline Dehydrogenase, domain 2"/>
    <property type="match status" value="1"/>
</dbReference>
<dbReference type="Gene3D" id="3.40.50.720">
    <property type="entry name" value="NAD(P)-binding Rossmann-like Domain"/>
    <property type="match status" value="1"/>
</dbReference>
<dbReference type="InterPro" id="IPR003421">
    <property type="entry name" value="Opine_DH"/>
</dbReference>
<feature type="domain" description="Ketopantoate reductase N-terminal" evidence="2">
    <location>
        <begin position="3"/>
        <end position="106"/>
    </location>
</feature>
<evidence type="ECO:0000259" key="1">
    <source>
        <dbReference type="Pfam" id="PF02317"/>
    </source>
</evidence>
<dbReference type="SUPFAM" id="SSF51735">
    <property type="entry name" value="NAD(P)-binding Rossmann-fold domains"/>
    <property type="match status" value="1"/>
</dbReference>
<reference evidence="4" key="2">
    <citation type="submission" date="2016-03" db="EMBL/GenBank/DDBJ databases">
        <authorList>
            <person name="Ploux O."/>
        </authorList>
    </citation>
    <scope>NUCLEOTIDE SEQUENCE [LARGE SCALE GENOMIC DNA]</scope>
    <source>
        <strain evidence="4">PP9</strain>
    </source>
</reference>
<feature type="domain" description="Opine dehydrogenase" evidence="1">
    <location>
        <begin position="186"/>
        <end position="331"/>
    </location>
</feature>
<proteinExistence type="predicted"/>
<dbReference type="EMBL" id="CP014806">
    <property type="protein sequence ID" value="AMX00285.1"/>
    <property type="molecule type" value="Genomic_DNA"/>
</dbReference>
<dbReference type="PANTHER" id="PTHR38015">
    <property type="entry name" value="BLR6086 PROTEIN"/>
    <property type="match status" value="1"/>
</dbReference>
<gene>
    <name evidence="3" type="ORF">ATY39_13220</name>
</gene>
<organism evidence="3 4">
    <name type="scientific">Rummeliibacillus stabekisii</name>
    <dbReference type="NCBI Taxonomy" id="241244"/>
    <lineage>
        <taxon>Bacteria</taxon>
        <taxon>Bacillati</taxon>
        <taxon>Bacillota</taxon>
        <taxon>Bacilli</taxon>
        <taxon>Bacillales</taxon>
        <taxon>Caryophanaceae</taxon>
        <taxon>Rummeliibacillus</taxon>
    </lineage>
</organism>
<evidence type="ECO:0000313" key="4">
    <source>
        <dbReference type="Proteomes" id="UP000076021"/>
    </source>
</evidence>
<name>A0A143HEY4_9BACL</name>
<dbReference type="Pfam" id="PF02317">
    <property type="entry name" value="Octopine_DH"/>
    <property type="match status" value="1"/>
</dbReference>
<evidence type="ECO:0008006" key="5">
    <source>
        <dbReference type="Google" id="ProtNLM"/>
    </source>
</evidence>
<dbReference type="InterPro" id="IPR013332">
    <property type="entry name" value="KPR_N"/>
</dbReference>
<dbReference type="InterPro" id="IPR008927">
    <property type="entry name" value="6-PGluconate_DH-like_C_sf"/>
</dbReference>
<dbReference type="KEGG" id="rst:ATY39_13220"/>
<evidence type="ECO:0000259" key="2">
    <source>
        <dbReference type="Pfam" id="PF02558"/>
    </source>
</evidence>
<dbReference type="OrthoDB" id="1073746at2"/>
<dbReference type="InterPro" id="IPR036291">
    <property type="entry name" value="NAD(P)-bd_dom_sf"/>
</dbReference>
<dbReference type="RefSeq" id="WP_066790506.1">
    <property type="nucleotide sequence ID" value="NZ_CP014806.1"/>
</dbReference>
<keyword evidence="4" id="KW-1185">Reference proteome</keyword>
<reference evidence="3 4" key="1">
    <citation type="journal article" date="2016" name="Genome Announc.">
        <title>Whole-Genome Sequence of Rummeliibacillus stabekisii Strain PP9 Isolated from Antarctic Soil.</title>
        <authorList>
            <person name="da Mota F.F."/>
            <person name="Vollu R.E."/>
            <person name="Jurelevicius D."/>
            <person name="Seldin L."/>
        </authorList>
    </citation>
    <scope>NUCLEOTIDE SEQUENCE [LARGE SCALE GENOMIC DNA]</scope>
    <source>
        <strain evidence="3 4">PP9</strain>
    </source>
</reference>
<evidence type="ECO:0000313" key="3">
    <source>
        <dbReference type="EMBL" id="AMX00285.1"/>
    </source>
</evidence>
<dbReference type="InterPro" id="IPR013328">
    <property type="entry name" value="6PGD_dom2"/>
</dbReference>
<dbReference type="InterPro" id="IPR051729">
    <property type="entry name" value="Opine/Lysopine_DH"/>
</dbReference>
<dbReference type="AlphaFoldDB" id="A0A143HEY4"/>
<dbReference type="Pfam" id="PF02558">
    <property type="entry name" value="ApbA"/>
    <property type="match status" value="1"/>
</dbReference>
<dbReference type="PANTHER" id="PTHR38015:SF1">
    <property type="entry name" value="OPINE DEHYDROGENASE DOMAIN-CONTAINING PROTEIN"/>
    <property type="match status" value="1"/>
</dbReference>
<dbReference type="SUPFAM" id="SSF48179">
    <property type="entry name" value="6-phosphogluconate dehydrogenase C-terminal domain-like"/>
    <property type="match status" value="1"/>
</dbReference>
<sequence>MKITIVGSGHGGSAAAAAMAQAGHDVSMLKLSHRRDQHFEKLKETKEIKLEGIEGNGTYKLSKVTNKPAAVIPEADIILIYYVSNYHETLAKALAPYLQAKQTVYICPGYLGSILFKKEMERIGRIQEAPLFVEGETLPYSCRITSPGEVTIYSKNYGHPIAALPANRIEEACRILEPVLDNPIPRDHIVEVALHNPNLIMHTVGIAMNAAYIENSNGTFSMYTEGFTPSIWKVANELDCEKMAILRKIGSSPLSYIDEFKVRTFTDPDKYSEKEAFSIYADSVSDLHTDKVENRYITEDVPMGLGLLYSLGRELGVPTPVANSIMTLSGIMTDSDYYKQARTVKSLGFKDASELMNEVGNKEDKIFLQTARQK</sequence>